<keyword evidence="1" id="KW-0560">Oxidoreductase</keyword>
<dbReference type="CDD" id="cd01097">
    <property type="entry name" value="Tetrahydromethanopterin_reductase"/>
    <property type="match status" value="1"/>
</dbReference>
<evidence type="ECO:0000313" key="3">
    <source>
        <dbReference type="EMBL" id="CAA9249120.1"/>
    </source>
</evidence>
<dbReference type="InterPro" id="IPR011251">
    <property type="entry name" value="Luciferase-like_dom"/>
</dbReference>
<sequence length="318" mass="35121">MTQIGYAISSEEHAPNDILRHAQSAEEVGFPFALISDHFHPWVDKQGHSPFVWSVLGGIAHVTQRLQVGTGVTCPMIRIHPAIIAQATATVAAMMPGRFFLGVGTGENLNEHILGDRWPPHDVRSEMLEEAVAVMRLLWQGGQQTHRGKHYTVENARLYTLLEEPPQIMVAASGSRAAELAGRIGDGLINTAPDAEVRQQFEQAGGAGKPRYAQMTVCWAANVAQARRTALEIWPNGGLKGELSQELPTPKHFEQAAQLVTEEMVAEEVVCGPDPEQHIAKIQAYVDAGYDHIYVHQVGPDQDGFFDFYRREILPKFH</sequence>
<dbReference type="Pfam" id="PF00296">
    <property type="entry name" value="Bac_luciferase"/>
    <property type="match status" value="1"/>
</dbReference>
<organism evidence="3">
    <name type="scientific">uncultured Chloroflexia bacterium</name>
    <dbReference type="NCBI Taxonomy" id="1672391"/>
    <lineage>
        <taxon>Bacteria</taxon>
        <taxon>Bacillati</taxon>
        <taxon>Chloroflexota</taxon>
        <taxon>Chloroflexia</taxon>
        <taxon>environmental samples</taxon>
    </lineage>
</organism>
<protein>
    <submittedName>
        <fullName evidence="3">Dehydrogenase</fullName>
    </submittedName>
</protein>
<dbReference type="NCBIfam" id="TIGR03557">
    <property type="entry name" value="F420_G6P_family"/>
    <property type="match status" value="1"/>
</dbReference>
<feature type="domain" description="Luciferase-like" evidence="2">
    <location>
        <begin position="6"/>
        <end position="292"/>
    </location>
</feature>
<dbReference type="InterPro" id="IPR019945">
    <property type="entry name" value="F420_G6P_DH-rel"/>
</dbReference>
<dbReference type="AlphaFoldDB" id="A0A6J4IDT1"/>
<dbReference type="Gene3D" id="3.20.20.30">
    <property type="entry name" value="Luciferase-like domain"/>
    <property type="match status" value="1"/>
</dbReference>
<name>A0A6J4IDT1_9CHLR</name>
<dbReference type="GO" id="GO:0016705">
    <property type="term" value="F:oxidoreductase activity, acting on paired donors, with incorporation or reduction of molecular oxygen"/>
    <property type="evidence" value="ECO:0007669"/>
    <property type="project" value="InterPro"/>
</dbReference>
<dbReference type="InterPro" id="IPR050564">
    <property type="entry name" value="F420-G6PD/mer"/>
</dbReference>
<dbReference type="SUPFAM" id="SSF51679">
    <property type="entry name" value="Bacterial luciferase-like"/>
    <property type="match status" value="1"/>
</dbReference>
<dbReference type="InterPro" id="IPR036661">
    <property type="entry name" value="Luciferase-like_sf"/>
</dbReference>
<dbReference type="PANTHER" id="PTHR43244">
    <property type="match status" value="1"/>
</dbReference>
<proteinExistence type="predicted"/>
<gene>
    <name evidence="3" type="ORF">AVDCRST_MAG93-1666</name>
</gene>
<reference evidence="3" key="1">
    <citation type="submission" date="2020-02" db="EMBL/GenBank/DDBJ databases">
        <authorList>
            <person name="Meier V. D."/>
        </authorList>
    </citation>
    <scope>NUCLEOTIDE SEQUENCE</scope>
    <source>
        <strain evidence="3">AVDCRST_MAG93</strain>
    </source>
</reference>
<accession>A0A6J4IDT1</accession>
<evidence type="ECO:0000256" key="1">
    <source>
        <dbReference type="ARBA" id="ARBA00023002"/>
    </source>
</evidence>
<evidence type="ECO:0000259" key="2">
    <source>
        <dbReference type="Pfam" id="PF00296"/>
    </source>
</evidence>
<dbReference type="EMBL" id="CADCTR010000565">
    <property type="protein sequence ID" value="CAA9249120.1"/>
    <property type="molecule type" value="Genomic_DNA"/>
</dbReference>
<dbReference type="PANTHER" id="PTHR43244:SF1">
    <property type="entry name" value="5,10-METHYLENETETRAHYDROMETHANOPTERIN REDUCTASE"/>
    <property type="match status" value="1"/>
</dbReference>